<dbReference type="InterPro" id="IPR003599">
    <property type="entry name" value="Ig_sub"/>
</dbReference>
<dbReference type="CDD" id="cd00096">
    <property type="entry name" value="Ig"/>
    <property type="match status" value="1"/>
</dbReference>
<evidence type="ECO:0000256" key="1">
    <source>
        <dbReference type="ARBA" id="ARBA00023319"/>
    </source>
</evidence>
<dbReference type="GO" id="GO:0007411">
    <property type="term" value="P:axon guidance"/>
    <property type="evidence" value="ECO:0007669"/>
    <property type="project" value="TreeGrafter"/>
</dbReference>
<dbReference type="OrthoDB" id="6353782at2759"/>
<dbReference type="KEGG" id="ccar:109097334"/>
<reference evidence="4" key="1">
    <citation type="submission" date="2025-08" db="UniProtKB">
        <authorList>
            <consortium name="RefSeq"/>
        </authorList>
    </citation>
    <scope>IDENTIFICATION</scope>
    <source>
        <tissue evidence="4">Muscle</tissue>
    </source>
</reference>
<dbReference type="Pfam" id="PF07679">
    <property type="entry name" value="I-set"/>
    <property type="match status" value="1"/>
</dbReference>
<dbReference type="GO" id="GO:0098632">
    <property type="term" value="F:cell-cell adhesion mediator activity"/>
    <property type="evidence" value="ECO:0007669"/>
    <property type="project" value="TreeGrafter"/>
</dbReference>
<keyword evidence="1" id="KW-0393">Immunoglobulin domain</keyword>
<dbReference type="GeneID" id="109097334"/>
<dbReference type="AlphaFoldDB" id="A0A9Q9WSF1"/>
<dbReference type="PANTHER" id="PTHR10075">
    <property type="entry name" value="BASIGIN RELATED"/>
    <property type="match status" value="1"/>
</dbReference>
<dbReference type="Proteomes" id="UP001155660">
    <property type="component" value="Chromosome B10"/>
</dbReference>
<feature type="signal peptide" evidence="2">
    <location>
        <begin position="1"/>
        <end position="19"/>
    </location>
</feature>
<dbReference type="SMART" id="SM00409">
    <property type="entry name" value="IG"/>
    <property type="match status" value="1"/>
</dbReference>
<dbReference type="InterPro" id="IPR003598">
    <property type="entry name" value="Ig_sub2"/>
</dbReference>
<dbReference type="GO" id="GO:0030424">
    <property type="term" value="C:axon"/>
    <property type="evidence" value="ECO:0007669"/>
    <property type="project" value="TreeGrafter"/>
</dbReference>
<dbReference type="InterPro" id="IPR007110">
    <property type="entry name" value="Ig-like_dom"/>
</dbReference>
<name>A0A9Q9WSF1_CYPCA</name>
<evidence type="ECO:0000313" key="4">
    <source>
        <dbReference type="RefSeq" id="XP_042588695.1"/>
    </source>
</evidence>
<keyword evidence="2" id="KW-0732">Signal</keyword>
<dbReference type="GO" id="GO:0070593">
    <property type="term" value="P:dendrite self-avoidance"/>
    <property type="evidence" value="ECO:0007669"/>
    <property type="project" value="TreeGrafter"/>
</dbReference>
<protein>
    <submittedName>
        <fullName evidence="4">HEPACAM family member 2-like isoform X1</fullName>
    </submittedName>
</protein>
<dbReference type="GO" id="GO:0005886">
    <property type="term" value="C:plasma membrane"/>
    <property type="evidence" value="ECO:0007669"/>
    <property type="project" value="TreeGrafter"/>
</dbReference>
<dbReference type="RefSeq" id="XP_042588695.1">
    <property type="nucleotide sequence ID" value="XM_042732761.1"/>
</dbReference>
<dbReference type="SMART" id="SM00408">
    <property type="entry name" value="IGc2"/>
    <property type="match status" value="1"/>
</dbReference>
<gene>
    <name evidence="4" type="primary">LOC109097334</name>
</gene>
<dbReference type="PROSITE" id="PS50835">
    <property type="entry name" value="IG_LIKE"/>
    <property type="match status" value="1"/>
</dbReference>
<feature type="chain" id="PRO_5040201550" evidence="2">
    <location>
        <begin position="20"/>
        <end position="289"/>
    </location>
</feature>
<evidence type="ECO:0000256" key="2">
    <source>
        <dbReference type="SAM" id="SignalP"/>
    </source>
</evidence>
<accession>A0A9Q9WSF1</accession>
<feature type="domain" description="Ig-like" evidence="3">
    <location>
        <begin position="129"/>
        <end position="212"/>
    </location>
</feature>
<proteinExistence type="predicted"/>
<evidence type="ECO:0000259" key="3">
    <source>
        <dbReference type="PROSITE" id="PS50835"/>
    </source>
</evidence>
<dbReference type="PANTHER" id="PTHR10075:SF14">
    <property type="entry name" value="CELL ADHESION MOLECULE DSCAM2-RELATED"/>
    <property type="match status" value="1"/>
</dbReference>
<dbReference type="InterPro" id="IPR013098">
    <property type="entry name" value="Ig_I-set"/>
</dbReference>
<organism evidence="4">
    <name type="scientific">Cyprinus carpio</name>
    <name type="common">Common carp</name>
    <dbReference type="NCBI Taxonomy" id="7962"/>
    <lineage>
        <taxon>Eukaryota</taxon>
        <taxon>Metazoa</taxon>
        <taxon>Chordata</taxon>
        <taxon>Craniata</taxon>
        <taxon>Vertebrata</taxon>
        <taxon>Euteleostomi</taxon>
        <taxon>Actinopterygii</taxon>
        <taxon>Neopterygii</taxon>
        <taxon>Teleostei</taxon>
        <taxon>Ostariophysi</taxon>
        <taxon>Cypriniformes</taxon>
        <taxon>Cyprinidae</taxon>
        <taxon>Cyprininae</taxon>
        <taxon>Cyprinus</taxon>
    </lineage>
</organism>
<sequence length="289" mass="32757">MPGCFIHIWLFFFAVFVREIKVKEVKTGLYSRVELTGEKLDQHTADSLNSVEWIKRKGSIKCLCIKKTNTTSNASYSQCCGTAHFYLNNNTLILESVTARDEGVFTENIVTGDGTIKHLNFTLIIQYAPNTTEIVFSWNSSTSVTLKCEVSGLFLHLMWKREGVPILEKHRHSFSEKNQTLHISNITSSDYGTYSCIASNEYGESEKHTYIIGENSSVNQETALEIKLSLIKLCFQVDLHSLVFWDCASCSTAFTNTITGKEQKMAELQMKGVQPLTLVFIRKYLAMKR</sequence>
<dbReference type="GO" id="GO:0007156">
    <property type="term" value="P:homophilic cell adhesion via plasma membrane adhesion molecules"/>
    <property type="evidence" value="ECO:0007669"/>
    <property type="project" value="TreeGrafter"/>
</dbReference>